<evidence type="ECO:0000256" key="2">
    <source>
        <dbReference type="SAM" id="SignalP"/>
    </source>
</evidence>
<feature type="chain" id="PRO_5041721277" evidence="2">
    <location>
        <begin position="27"/>
        <end position="369"/>
    </location>
</feature>
<dbReference type="KEGG" id="sgi:SGRAN_1552"/>
<dbReference type="Proteomes" id="UP000058599">
    <property type="component" value="Chromosome"/>
</dbReference>
<sequence length="369" mass="39717">MTMSSWKSLALAGTVALLSPAAPAWAEPEEAPAAEVVADDSMLRESSLADAKTRMRKEMDEAIALVEKIFATDTLPPIDPAQLALAQQTTAALIPAGSLERMLDNLYGKVFKSIMAQVDGASDLMIGIKTGVDSDTIAALDAPSKQAIADLFDPHRKQREEQVTAVIKPVISEVLADLEPPMRAGLARAYARTFAADQLGQFNTFFATPAGQAYAREWMALQADPEVMLAMIKAVPPLADKVIDRAPQVEGQLKELPKERALADLSDAELRKLAKLLKVDVKTLKETRDSWDAPVETTEAAASDEWSYSDDAVDAAAAAADDYDAGHDRSNWSEADRKAVEELEAATHEAEQTAAANARKRLGMTDPTS</sequence>
<keyword evidence="2" id="KW-0732">Signal</keyword>
<name>A0AA86GKQ7_9SPHN</name>
<gene>
    <name evidence="3" type="ORF">SGRAN_1552</name>
</gene>
<evidence type="ECO:0000313" key="4">
    <source>
        <dbReference type="Proteomes" id="UP000058599"/>
    </source>
</evidence>
<feature type="compositionally biased region" description="Basic and acidic residues" evidence="1">
    <location>
        <begin position="324"/>
        <end position="338"/>
    </location>
</feature>
<dbReference type="RefSeq" id="WP_067182316.1">
    <property type="nucleotide sequence ID" value="NZ_CP012199.1"/>
</dbReference>
<accession>A0AA86GKQ7</accession>
<dbReference type="EMBL" id="CP012199">
    <property type="protein sequence ID" value="AMG73936.1"/>
    <property type="molecule type" value="Genomic_DNA"/>
</dbReference>
<feature type="signal peptide" evidence="2">
    <location>
        <begin position="1"/>
        <end position="26"/>
    </location>
</feature>
<feature type="region of interest" description="Disordered" evidence="1">
    <location>
        <begin position="319"/>
        <end position="338"/>
    </location>
</feature>
<organism evidence="3 4">
    <name type="scientific">Sphingopyxis granuli</name>
    <dbReference type="NCBI Taxonomy" id="267128"/>
    <lineage>
        <taxon>Bacteria</taxon>
        <taxon>Pseudomonadati</taxon>
        <taxon>Pseudomonadota</taxon>
        <taxon>Alphaproteobacteria</taxon>
        <taxon>Sphingomonadales</taxon>
        <taxon>Sphingomonadaceae</taxon>
        <taxon>Sphingopyxis</taxon>
    </lineage>
</organism>
<keyword evidence="4" id="KW-1185">Reference proteome</keyword>
<proteinExistence type="predicted"/>
<protein>
    <submittedName>
        <fullName evidence="3">Hypotheticall protein</fullName>
    </submittedName>
</protein>
<reference evidence="3 4" key="1">
    <citation type="journal article" date="2016" name="BMC Genomics">
        <title>Genomic analysis of the nitrate-respiring Sphingopyxis granuli (formerly Sphingomonas macrogoltabida) strain TFA.</title>
        <authorList>
            <person name="Garcia-Romero I."/>
            <person name="Perez-Pulido A.J."/>
            <person name="Gonzalez-Flores Y.E."/>
            <person name="Reyes-Ramirez F."/>
            <person name="Santero E."/>
            <person name="Floriano B."/>
        </authorList>
    </citation>
    <scope>NUCLEOTIDE SEQUENCE [LARGE SCALE GENOMIC DNA]</scope>
    <source>
        <strain evidence="3 4">TFA</strain>
    </source>
</reference>
<dbReference type="AlphaFoldDB" id="A0AA86GKQ7"/>
<evidence type="ECO:0000313" key="3">
    <source>
        <dbReference type="EMBL" id="AMG73936.1"/>
    </source>
</evidence>
<feature type="region of interest" description="Disordered" evidence="1">
    <location>
        <begin position="343"/>
        <end position="369"/>
    </location>
</feature>
<evidence type="ECO:0000256" key="1">
    <source>
        <dbReference type="SAM" id="MobiDB-lite"/>
    </source>
</evidence>